<reference evidence="3 4" key="1">
    <citation type="submission" date="2020-07" db="EMBL/GenBank/DDBJ databases">
        <title>Sequencing the genomes of 1000 actinobacteria strains.</title>
        <authorList>
            <person name="Klenk H.-P."/>
        </authorList>
    </citation>
    <scope>NUCLEOTIDE SEQUENCE [LARGE SCALE GENOMIC DNA]</scope>
    <source>
        <strain evidence="3 4">DSM 24482</strain>
    </source>
</reference>
<sequence>MGDLDLDTEALRRAGSALADVAQAFAAANVTARDLRDVLGHDGLADALGGFALGWDDARAALVTDVEILADACTRVGEAFEDVDAQLAGAGGPRGTPGAAGSGRAV</sequence>
<evidence type="ECO:0000313" key="5">
    <source>
        <dbReference type="Proteomes" id="UP000618382"/>
    </source>
</evidence>
<evidence type="ECO:0000313" key="2">
    <source>
        <dbReference type="EMBL" id="GIG33544.1"/>
    </source>
</evidence>
<feature type="compositionally biased region" description="Gly residues" evidence="1">
    <location>
        <begin position="89"/>
        <end position="106"/>
    </location>
</feature>
<evidence type="ECO:0000313" key="4">
    <source>
        <dbReference type="Proteomes" id="UP000577956"/>
    </source>
</evidence>
<protein>
    <recommendedName>
        <fullName evidence="6">ESX-1 secretion-associated protein</fullName>
    </recommendedName>
</protein>
<proteinExistence type="predicted"/>
<name>A0A7Y9FL10_9CELL</name>
<dbReference type="AlphaFoldDB" id="A0A7Y9FL10"/>
<feature type="region of interest" description="Disordered" evidence="1">
    <location>
        <begin position="87"/>
        <end position="106"/>
    </location>
</feature>
<dbReference type="Proteomes" id="UP000618382">
    <property type="component" value="Unassembled WGS sequence"/>
</dbReference>
<evidence type="ECO:0008006" key="6">
    <source>
        <dbReference type="Google" id="ProtNLM"/>
    </source>
</evidence>
<dbReference type="RefSeq" id="WP_140460354.1">
    <property type="nucleotide sequence ID" value="NZ_BAABFI010000006.1"/>
</dbReference>
<dbReference type="Proteomes" id="UP000577956">
    <property type="component" value="Unassembled WGS sequence"/>
</dbReference>
<dbReference type="EMBL" id="BONN01000008">
    <property type="protein sequence ID" value="GIG33544.1"/>
    <property type="molecule type" value="Genomic_DNA"/>
</dbReference>
<organism evidence="3 4">
    <name type="scientific">Cellulomonas oligotrophica</name>
    <dbReference type="NCBI Taxonomy" id="931536"/>
    <lineage>
        <taxon>Bacteria</taxon>
        <taxon>Bacillati</taxon>
        <taxon>Actinomycetota</taxon>
        <taxon>Actinomycetes</taxon>
        <taxon>Micrococcales</taxon>
        <taxon>Cellulomonadaceae</taxon>
        <taxon>Cellulomonas</taxon>
    </lineage>
</organism>
<comment type="caution">
    <text evidence="3">The sequence shown here is derived from an EMBL/GenBank/DDBJ whole genome shotgun (WGS) entry which is preliminary data.</text>
</comment>
<accession>A0A7Y9FL10</accession>
<keyword evidence="5" id="KW-1185">Reference proteome</keyword>
<evidence type="ECO:0000256" key="1">
    <source>
        <dbReference type="SAM" id="MobiDB-lite"/>
    </source>
</evidence>
<reference evidence="2 5" key="2">
    <citation type="submission" date="2021-01" db="EMBL/GenBank/DDBJ databases">
        <title>Whole genome shotgun sequence of Cellulomonas oligotrophica NBRC 109435.</title>
        <authorList>
            <person name="Komaki H."/>
            <person name="Tamura T."/>
        </authorList>
    </citation>
    <scope>NUCLEOTIDE SEQUENCE [LARGE SCALE GENOMIC DNA]</scope>
    <source>
        <strain evidence="2 5">NBRC 109435</strain>
    </source>
</reference>
<gene>
    <name evidence="3" type="ORF">BKA21_003585</name>
    <name evidence="2" type="ORF">Col01nite_27030</name>
</gene>
<evidence type="ECO:0000313" key="3">
    <source>
        <dbReference type="EMBL" id="NYD88036.1"/>
    </source>
</evidence>
<dbReference type="EMBL" id="JACCBK010000001">
    <property type="protein sequence ID" value="NYD88036.1"/>
    <property type="molecule type" value="Genomic_DNA"/>
</dbReference>